<dbReference type="GO" id="GO:0003887">
    <property type="term" value="F:DNA-directed DNA polymerase activity"/>
    <property type="evidence" value="ECO:0007669"/>
    <property type="project" value="UniProtKB-EC"/>
</dbReference>
<accession>A0A9Q3EYB7</accession>
<dbReference type="GO" id="GO:0003964">
    <property type="term" value="F:RNA-directed DNA polymerase activity"/>
    <property type="evidence" value="ECO:0007669"/>
    <property type="project" value="UniProtKB-EC"/>
</dbReference>
<organism evidence="6 7">
    <name type="scientific">Austropuccinia psidii MF-1</name>
    <dbReference type="NCBI Taxonomy" id="1389203"/>
    <lineage>
        <taxon>Eukaryota</taxon>
        <taxon>Fungi</taxon>
        <taxon>Dikarya</taxon>
        <taxon>Basidiomycota</taxon>
        <taxon>Pucciniomycotina</taxon>
        <taxon>Pucciniomycetes</taxon>
        <taxon>Pucciniales</taxon>
        <taxon>Sphaerophragmiaceae</taxon>
        <taxon>Austropuccinia</taxon>
    </lineage>
</organism>
<dbReference type="GO" id="GO:0003723">
    <property type="term" value="F:RNA binding"/>
    <property type="evidence" value="ECO:0007669"/>
    <property type="project" value="UniProtKB-KW"/>
</dbReference>
<dbReference type="AlphaFoldDB" id="A0A9Q3EYB7"/>
<dbReference type="Gene3D" id="3.30.420.10">
    <property type="entry name" value="Ribonuclease H-like superfamily/Ribonuclease H"/>
    <property type="match status" value="1"/>
</dbReference>
<evidence type="ECO:0000256" key="4">
    <source>
        <dbReference type="ARBA" id="ARBA00049244"/>
    </source>
</evidence>
<sequence length="281" mass="32059">MIVCNSIKVNNRWFLNTISTPCCNDIALKEKNLMSTLFHDRLAHISMRTVRQMKKLGCVEGLPRDADFPDIPHCRSCTLAKSIHMPFMPALRQVACAPGDVIAVDLMGPFPLLLDKFSYAMIILNHFSSLVAFIPLKSKSDVAKHLKEWLVQFANIAHTTVKRVRTDNGGEFTLSFLLSFFKEKGIVHERTIPYEHHQNGKVEQTNRTLAEAARSIMIRANLPPTFWTYTLRHVAWVCNRVLHAKDNITPYEEVIKQKPSLSVLCVFGCKAFIHNMTQRKI</sequence>
<evidence type="ECO:0000256" key="3">
    <source>
        <dbReference type="ARBA" id="ARBA00048173"/>
    </source>
</evidence>
<keyword evidence="1" id="KW-0815">Transposition</keyword>
<comment type="catalytic activity">
    <reaction evidence="4">
        <text>DNA(n) + a 2'-deoxyribonucleoside 5'-triphosphate = DNA(n+1) + diphosphate</text>
        <dbReference type="Rhea" id="RHEA:22508"/>
        <dbReference type="Rhea" id="RHEA-COMP:17339"/>
        <dbReference type="Rhea" id="RHEA-COMP:17340"/>
        <dbReference type="ChEBI" id="CHEBI:33019"/>
        <dbReference type="ChEBI" id="CHEBI:61560"/>
        <dbReference type="ChEBI" id="CHEBI:173112"/>
        <dbReference type="EC" id="2.7.7.7"/>
    </reaction>
</comment>
<dbReference type="InterPro" id="IPR036397">
    <property type="entry name" value="RNaseH_sf"/>
</dbReference>
<feature type="domain" description="Integrase catalytic" evidence="5">
    <location>
        <begin position="94"/>
        <end position="258"/>
    </location>
</feature>
<dbReference type="InterPro" id="IPR025724">
    <property type="entry name" value="GAG-pre-integrase_dom"/>
</dbReference>
<dbReference type="SUPFAM" id="SSF53098">
    <property type="entry name" value="Ribonuclease H-like"/>
    <property type="match status" value="1"/>
</dbReference>
<comment type="catalytic activity">
    <reaction evidence="3">
        <text>DNA(n) + a 2'-deoxyribonucleoside 5'-triphosphate = DNA(n+1) + diphosphate</text>
        <dbReference type="Rhea" id="RHEA:22508"/>
        <dbReference type="Rhea" id="RHEA-COMP:17339"/>
        <dbReference type="Rhea" id="RHEA-COMP:17340"/>
        <dbReference type="ChEBI" id="CHEBI:33019"/>
        <dbReference type="ChEBI" id="CHEBI:61560"/>
        <dbReference type="ChEBI" id="CHEBI:173112"/>
        <dbReference type="EC" id="2.7.7.49"/>
    </reaction>
</comment>
<dbReference type="InterPro" id="IPR012337">
    <property type="entry name" value="RNaseH-like_sf"/>
</dbReference>
<dbReference type="EMBL" id="AVOT02035901">
    <property type="protein sequence ID" value="MBW0530328.1"/>
    <property type="molecule type" value="Genomic_DNA"/>
</dbReference>
<dbReference type="GO" id="GO:0015074">
    <property type="term" value="P:DNA integration"/>
    <property type="evidence" value="ECO:0007669"/>
    <property type="project" value="InterPro"/>
</dbReference>
<name>A0A9Q3EYB7_9BASI</name>
<gene>
    <name evidence="6" type="ORF">O181_070043</name>
</gene>
<dbReference type="PANTHER" id="PTHR42648">
    <property type="entry name" value="TRANSPOSASE, PUTATIVE-RELATED"/>
    <property type="match status" value="1"/>
</dbReference>
<dbReference type="InterPro" id="IPR001584">
    <property type="entry name" value="Integrase_cat-core"/>
</dbReference>
<keyword evidence="7" id="KW-1185">Reference proteome</keyword>
<dbReference type="GO" id="GO:0005634">
    <property type="term" value="C:nucleus"/>
    <property type="evidence" value="ECO:0007669"/>
    <property type="project" value="UniProtKB-ARBA"/>
</dbReference>
<dbReference type="Pfam" id="PF13976">
    <property type="entry name" value="gag_pre-integrs"/>
    <property type="match status" value="1"/>
</dbReference>
<evidence type="ECO:0000256" key="2">
    <source>
        <dbReference type="ARBA" id="ARBA00022884"/>
    </source>
</evidence>
<dbReference type="OrthoDB" id="2515789at2759"/>
<protein>
    <recommendedName>
        <fullName evidence="5">Integrase catalytic domain-containing protein</fullName>
    </recommendedName>
</protein>
<evidence type="ECO:0000313" key="6">
    <source>
        <dbReference type="EMBL" id="MBW0530328.1"/>
    </source>
</evidence>
<keyword evidence="2" id="KW-0694">RNA-binding</keyword>
<evidence type="ECO:0000256" key="1">
    <source>
        <dbReference type="ARBA" id="ARBA00022578"/>
    </source>
</evidence>
<reference evidence="6" key="1">
    <citation type="submission" date="2021-03" db="EMBL/GenBank/DDBJ databases">
        <title>Draft genome sequence of rust myrtle Austropuccinia psidii MF-1, a brazilian biotype.</title>
        <authorList>
            <person name="Quecine M.C."/>
            <person name="Pachon D.M.R."/>
            <person name="Bonatelli M.L."/>
            <person name="Correr F.H."/>
            <person name="Franceschini L.M."/>
            <person name="Leite T.F."/>
            <person name="Margarido G.R.A."/>
            <person name="Almeida C.A."/>
            <person name="Ferrarezi J.A."/>
            <person name="Labate C.A."/>
        </authorList>
    </citation>
    <scope>NUCLEOTIDE SEQUENCE</scope>
    <source>
        <strain evidence="6">MF-1</strain>
    </source>
</reference>
<dbReference type="Proteomes" id="UP000765509">
    <property type="component" value="Unassembled WGS sequence"/>
</dbReference>
<dbReference type="GO" id="GO:0032196">
    <property type="term" value="P:transposition"/>
    <property type="evidence" value="ECO:0007669"/>
    <property type="project" value="UniProtKB-KW"/>
</dbReference>
<dbReference type="InterPro" id="IPR039537">
    <property type="entry name" value="Retrotran_Ty1/copia-like"/>
</dbReference>
<dbReference type="PANTHER" id="PTHR42648:SF24">
    <property type="entry name" value="INTEGRASE CATALYTIC DOMAIN-CONTAINING PROTEIN"/>
    <property type="match status" value="1"/>
</dbReference>
<evidence type="ECO:0000313" key="7">
    <source>
        <dbReference type="Proteomes" id="UP000765509"/>
    </source>
</evidence>
<comment type="caution">
    <text evidence="6">The sequence shown here is derived from an EMBL/GenBank/DDBJ whole genome shotgun (WGS) entry which is preliminary data.</text>
</comment>
<dbReference type="PROSITE" id="PS50994">
    <property type="entry name" value="INTEGRASE"/>
    <property type="match status" value="1"/>
</dbReference>
<evidence type="ECO:0000259" key="5">
    <source>
        <dbReference type="PROSITE" id="PS50994"/>
    </source>
</evidence>
<proteinExistence type="predicted"/>